<name>A0A396SP07_9BACL</name>
<dbReference type="Gene3D" id="3.40.50.1110">
    <property type="entry name" value="SGNH hydrolase"/>
    <property type="match status" value="1"/>
</dbReference>
<feature type="coiled-coil region" evidence="1">
    <location>
        <begin position="188"/>
        <end position="215"/>
    </location>
</feature>
<protein>
    <submittedName>
        <fullName evidence="3">Lysophospholipase</fullName>
    </submittedName>
</protein>
<evidence type="ECO:0000313" key="3">
    <source>
        <dbReference type="EMBL" id="RHW37580.1"/>
    </source>
</evidence>
<keyword evidence="4" id="KW-1185">Reference proteome</keyword>
<dbReference type="InterPro" id="IPR036514">
    <property type="entry name" value="SGNH_hydro_sf"/>
</dbReference>
<proteinExistence type="predicted"/>
<evidence type="ECO:0000259" key="2">
    <source>
        <dbReference type="Pfam" id="PF13472"/>
    </source>
</evidence>
<evidence type="ECO:0000256" key="1">
    <source>
        <dbReference type="SAM" id="Coils"/>
    </source>
</evidence>
<dbReference type="Proteomes" id="UP000265692">
    <property type="component" value="Unassembled WGS sequence"/>
</dbReference>
<evidence type="ECO:0000313" key="4">
    <source>
        <dbReference type="Proteomes" id="UP000265692"/>
    </source>
</evidence>
<feature type="domain" description="SGNH hydrolase-type esterase" evidence="2">
    <location>
        <begin position="104"/>
        <end position="295"/>
    </location>
</feature>
<dbReference type="EMBL" id="QWEI01000003">
    <property type="protein sequence ID" value="RHW37580.1"/>
    <property type="molecule type" value="Genomic_DNA"/>
</dbReference>
<dbReference type="AlphaFoldDB" id="A0A396SP07"/>
<reference evidence="3 4" key="1">
    <citation type="submission" date="2018-08" db="EMBL/GenBank/DDBJ databases">
        <title>Lysinibacillus sp. YLB-03 draft genome sequence.</title>
        <authorList>
            <person name="Yu L."/>
        </authorList>
    </citation>
    <scope>NUCLEOTIDE SEQUENCE [LARGE SCALE GENOMIC DNA]</scope>
    <source>
        <strain evidence="3 4">YLB-03</strain>
    </source>
</reference>
<comment type="caution">
    <text evidence="3">The sequence shown here is derived from an EMBL/GenBank/DDBJ whole genome shotgun (WGS) entry which is preliminary data.</text>
</comment>
<dbReference type="GO" id="GO:0004622">
    <property type="term" value="F:phosphatidylcholine lysophospholipase activity"/>
    <property type="evidence" value="ECO:0007669"/>
    <property type="project" value="TreeGrafter"/>
</dbReference>
<keyword evidence="1" id="KW-0175">Coiled coil</keyword>
<gene>
    <name evidence="3" type="ORF">D1B33_08600</name>
</gene>
<dbReference type="Pfam" id="PF13472">
    <property type="entry name" value="Lipase_GDSL_2"/>
    <property type="match status" value="1"/>
</dbReference>
<dbReference type="InterPro" id="IPR051532">
    <property type="entry name" value="Ester_Hydrolysis_Enzymes"/>
</dbReference>
<dbReference type="PANTHER" id="PTHR30383">
    <property type="entry name" value="THIOESTERASE 1/PROTEASE 1/LYSOPHOSPHOLIPASE L1"/>
    <property type="match status" value="1"/>
</dbReference>
<dbReference type="SUPFAM" id="SSF52266">
    <property type="entry name" value="SGNH hydrolase"/>
    <property type="match status" value="1"/>
</dbReference>
<dbReference type="InterPro" id="IPR013830">
    <property type="entry name" value="SGNH_hydro"/>
</dbReference>
<dbReference type="PANTHER" id="PTHR30383:SF27">
    <property type="entry name" value="SPORE GERMINATION LIPASE LIPC"/>
    <property type="match status" value="1"/>
</dbReference>
<accession>A0A396SP07</accession>
<sequence>MRREGEVILKWSMLLFGCCFLFFLVVGITATKNELLPVNAPAESQEEDQSANLRITEEKKELEEEPSTNDMVFPSSLEEYIIDEFHDPSPEEIKADSSKIYYLALGDSLTKGVGDEEQKNGYTKRLAEKIEQWTDISEVVIDNRGKRGRKSDQLLTLIEKGHYDHELKNSELITITIGGNDMMKIVKNDLFEVKKENFEKELEEFQQRYNLILQEIRLRNPEAPIILIGLYNPFSIITNEIPEFESIITEWNQTIEATAAKYNNACFVDIQDLFDENANKVYHTDFFHPNGYGYTIMTERIISMMKSCHIEDSEDRLILTE</sequence>
<organism evidence="3 4">
    <name type="scientific">Ureibacillus yapensis</name>
    <dbReference type="NCBI Taxonomy" id="2304605"/>
    <lineage>
        <taxon>Bacteria</taxon>
        <taxon>Bacillati</taxon>
        <taxon>Bacillota</taxon>
        <taxon>Bacilli</taxon>
        <taxon>Bacillales</taxon>
        <taxon>Caryophanaceae</taxon>
        <taxon>Ureibacillus</taxon>
    </lineage>
</organism>